<feature type="compositionally biased region" description="Polar residues" evidence="1">
    <location>
        <begin position="1"/>
        <end position="14"/>
    </location>
</feature>
<evidence type="ECO:0000313" key="3">
    <source>
        <dbReference type="EMBL" id="MDQ0256128.1"/>
    </source>
</evidence>
<feature type="region of interest" description="Disordered" evidence="1">
    <location>
        <begin position="1"/>
        <end position="20"/>
    </location>
</feature>
<keyword evidence="2" id="KW-0812">Transmembrane</keyword>
<protein>
    <recommendedName>
        <fullName evidence="5">Cytochrome c oxidase subunit 2A</fullName>
    </recommendedName>
</protein>
<dbReference type="Proteomes" id="UP001230005">
    <property type="component" value="Unassembled WGS sequence"/>
</dbReference>
<dbReference type="RefSeq" id="WP_307327779.1">
    <property type="nucleotide sequence ID" value="NZ_JAUSUG010000014.1"/>
</dbReference>
<sequence>MSKSNLKTKQSNVSTKEDNSELRGTLTFVMFIGSFIFISWFAIFFLYLGRL</sequence>
<keyword evidence="4" id="KW-1185">Reference proteome</keyword>
<evidence type="ECO:0000313" key="4">
    <source>
        <dbReference type="Proteomes" id="UP001230005"/>
    </source>
</evidence>
<gene>
    <name evidence="3" type="ORF">J2S74_003527</name>
</gene>
<accession>A0ABT9ZY11</accession>
<reference evidence="3 4" key="1">
    <citation type="submission" date="2023-07" db="EMBL/GenBank/DDBJ databases">
        <title>Genomic Encyclopedia of Type Strains, Phase IV (KMG-IV): sequencing the most valuable type-strain genomes for metagenomic binning, comparative biology and taxonomic classification.</title>
        <authorList>
            <person name="Goeker M."/>
        </authorList>
    </citation>
    <scope>NUCLEOTIDE SEQUENCE [LARGE SCALE GENOMIC DNA]</scope>
    <source>
        <strain evidence="3 4">DSM 9768</strain>
    </source>
</reference>
<dbReference type="EMBL" id="JAUSUG010000014">
    <property type="protein sequence ID" value="MDQ0256128.1"/>
    <property type="molecule type" value="Genomic_DNA"/>
</dbReference>
<name>A0ABT9ZY11_9BACI</name>
<evidence type="ECO:0000256" key="2">
    <source>
        <dbReference type="SAM" id="Phobius"/>
    </source>
</evidence>
<proteinExistence type="predicted"/>
<organism evidence="3 4">
    <name type="scientific">Evansella vedderi</name>
    <dbReference type="NCBI Taxonomy" id="38282"/>
    <lineage>
        <taxon>Bacteria</taxon>
        <taxon>Bacillati</taxon>
        <taxon>Bacillota</taxon>
        <taxon>Bacilli</taxon>
        <taxon>Bacillales</taxon>
        <taxon>Bacillaceae</taxon>
        <taxon>Evansella</taxon>
    </lineage>
</organism>
<keyword evidence="2" id="KW-0472">Membrane</keyword>
<comment type="caution">
    <text evidence="3">The sequence shown here is derived from an EMBL/GenBank/DDBJ whole genome shotgun (WGS) entry which is preliminary data.</text>
</comment>
<feature type="transmembrane region" description="Helical" evidence="2">
    <location>
        <begin position="26"/>
        <end position="48"/>
    </location>
</feature>
<evidence type="ECO:0008006" key="5">
    <source>
        <dbReference type="Google" id="ProtNLM"/>
    </source>
</evidence>
<keyword evidence="2" id="KW-1133">Transmembrane helix</keyword>
<evidence type="ECO:0000256" key="1">
    <source>
        <dbReference type="SAM" id="MobiDB-lite"/>
    </source>
</evidence>